<gene>
    <name evidence="3" type="ORF">SAMN05444278_10899</name>
</gene>
<evidence type="ECO:0000313" key="4">
    <source>
        <dbReference type="Proteomes" id="UP000184462"/>
    </source>
</evidence>
<proteinExistence type="predicted"/>
<evidence type="ECO:0000259" key="2">
    <source>
        <dbReference type="Pfam" id="PF09990"/>
    </source>
</evidence>
<keyword evidence="1" id="KW-0472">Membrane</keyword>
<keyword evidence="1" id="KW-0812">Transmembrane</keyword>
<keyword evidence="1" id="KW-1133">Transmembrane helix</keyword>
<organism evidence="3 4">
    <name type="scientific">Psychroflexus salarius</name>
    <dbReference type="NCBI Taxonomy" id="1155689"/>
    <lineage>
        <taxon>Bacteria</taxon>
        <taxon>Pseudomonadati</taxon>
        <taxon>Bacteroidota</taxon>
        <taxon>Flavobacteriia</taxon>
        <taxon>Flavobacteriales</taxon>
        <taxon>Flavobacteriaceae</taxon>
        <taxon>Psychroflexus</taxon>
    </lineage>
</organism>
<name>A0A1M4XEG4_9FLAO</name>
<dbReference type="InterPro" id="IPR019251">
    <property type="entry name" value="DUF2231_TM"/>
</dbReference>
<feature type="domain" description="DUF2231" evidence="2">
    <location>
        <begin position="13"/>
        <end position="148"/>
    </location>
</feature>
<evidence type="ECO:0000256" key="1">
    <source>
        <dbReference type="SAM" id="Phobius"/>
    </source>
</evidence>
<evidence type="ECO:0000313" key="3">
    <source>
        <dbReference type="EMBL" id="SHE91813.1"/>
    </source>
</evidence>
<feature type="transmembrane region" description="Helical" evidence="1">
    <location>
        <begin position="15"/>
        <end position="34"/>
    </location>
</feature>
<reference evidence="3 4" key="1">
    <citation type="submission" date="2016-11" db="EMBL/GenBank/DDBJ databases">
        <authorList>
            <person name="Jaros S."/>
            <person name="Januszkiewicz K."/>
            <person name="Wedrychowicz H."/>
        </authorList>
    </citation>
    <scope>NUCLEOTIDE SEQUENCE [LARGE SCALE GENOMIC DNA]</scope>
    <source>
        <strain evidence="3 4">DSM 25661</strain>
    </source>
</reference>
<sequence>MQEIEFWRTAVYHPLSVHFPIVIIILATLFKLLSLFNHKFKSTTQILIGLGLISTWIAYYTGSQADGEVSRTICDPTVLKNHENFALYLGYIISLIALIEFNLKLKIFKISNKWQSYAVLIGLIVSCVILTYVGHLGAELVYNQAAGVNIPSEDCREFE</sequence>
<dbReference type="STRING" id="1155689.SAMN05444278_10899"/>
<keyword evidence="4" id="KW-1185">Reference proteome</keyword>
<dbReference type="OrthoDB" id="5298381at2"/>
<dbReference type="Pfam" id="PF09990">
    <property type="entry name" value="DUF2231"/>
    <property type="match status" value="1"/>
</dbReference>
<feature type="transmembrane region" description="Helical" evidence="1">
    <location>
        <begin position="117"/>
        <end position="134"/>
    </location>
</feature>
<accession>A0A1M4XEG4</accession>
<dbReference type="RefSeq" id="WP_073193472.1">
    <property type="nucleotide sequence ID" value="NZ_FQTW01000008.1"/>
</dbReference>
<dbReference type="Proteomes" id="UP000184462">
    <property type="component" value="Unassembled WGS sequence"/>
</dbReference>
<feature type="transmembrane region" description="Helical" evidence="1">
    <location>
        <begin position="85"/>
        <end position="105"/>
    </location>
</feature>
<dbReference type="EMBL" id="FQTW01000008">
    <property type="protein sequence ID" value="SHE91813.1"/>
    <property type="molecule type" value="Genomic_DNA"/>
</dbReference>
<feature type="transmembrane region" description="Helical" evidence="1">
    <location>
        <begin position="46"/>
        <end position="65"/>
    </location>
</feature>
<dbReference type="AlphaFoldDB" id="A0A1M4XEG4"/>
<protein>
    <submittedName>
        <fullName evidence="3">Uncharacterized membrane protein</fullName>
    </submittedName>
</protein>